<name>A0A0E9X6M9_ANGAN</name>
<reference evidence="1" key="1">
    <citation type="submission" date="2014-11" db="EMBL/GenBank/DDBJ databases">
        <authorList>
            <person name="Amaro Gonzalez C."/>
        </authorList>
    </citation>
    <scope>NUCLEOTIDE SEQUENCE</scope>
</reference>
<reference evidence="1" key="2">
    <citation type="journal article" date="2015" name="Fish Shellfish Immunol.">
        <title>Early steps in the European eel (Anguilla anguilla)-Vibrio vulnificus interaction in the gills: Role of the RtxA13 toxin.</title>
        <authorList>
            <person name="Callol A."/>
            <person name="Pajuelo D."/>
            <person name="Ebbesson L."/>
            <person name="Teles M."/>
            <person name="MacKenzie S."/>
            <person name="Amaro C."/>
        </authorList>
    </citation>
    <scope>NUCLEOTIDE SEQUENCE</scope>
</reference>
<protein>
    <submittedName>
        <fullName evidence="1">Uncharacterized protein</fullName>
    </submittedName>
</protein>
<sequence length="110" mass="12906">MEPKCHICHMNHYVHYGFPISSDFKLFGEKHIFSVLHAQHVKTSSNALMRIPTQCCTVQVNALNVYKSSVEYEGVCVLHTTVSHSMLLRCTLVYRCWIWDSRQRIWVHNQ</sequence>
<proteinExistence type="predicted"/>
<evidence type="ECO:0000313" key="1">
    <source>
        <dbReference type="EMBL" id="JAH97338.1"/>
    </source>
</evidence>
<accession>A0A0E9X6M9</accession>
<dbReference type="AlphaFoldDB" id="A0A0E9X6M9"/>
<organism evidence="1">
    <name type="scientific">Anguilla anguilla</name>
    <name type="common">European freshwater eel</name>
    <name type="synonym">Muraena anguilla</name>
    <dbReference type="NCBI Taxonomy" id="7936"/>
    <lineage>
        <taxon>Eukaryota</taxon>
        <taxon>Metazoa</taxon>
        <taxon>Chordata</taxon>
        <taxon>Craniata</taxon>
        <taxon>Vertebrata</taxon>
        <taxon>Euteleostomi</taxon>
        <taxon>Actinopterygii</taxon>
        <taxon>Neopterygii</taxon>
        <taxon>Teleostei</taxon>
        <taxon>Anguilliformes</taxon>
        <taxon>Anguillidae</taxon>
        <taxon>Anguilla</taxon>
    </lineage>
</organism>
<dbReference type="EMBL" id="GBXM01011239">
    <property type="protein sequence ID" value="JAH97338.1"/>
    <property type="molecule type" value="Transcribed_RNA"/>
</dbReference>